<comment type="caution">
    <text evidence="3">The sequence shown here is derived from an EMBL/GenBank/DDBJ whole genome shotgun (WGS) entry which is preliminary data.</text>
</comment>
<dbReference type="RefSeq" id="WP_345389197.1">
    <property type="nucleotide sequence ID" value="NZ_BAAAXS010000001.1"/>
</dbReference>
<evidence type="ECO:0000313" key="4">
    <source>
        <dbReference type="Proteomes" id="UP001589568"/>
    </source>
</evidence>
<dbReference type="Proteomes" id="UP001589568">
    <property type="component" value="Unassembled WGS sequence"/>
</dbReference>
<organism evidence="3 4">
    <name type="scientific">Nonomuraea salmonea</name>
    <dbReference type="NCBI Taxonomy" id="46181"/>
    <lineage>
        <taxon>Bacteria</taxon>
        <taxon>Bacillati</taxon>
        <taxon>Actinomycetota</taxon>
        <taxon>Actinomycetes</taxon>
        <taxon>Streptosporangiales</taxon>
        <taxon>Streptosporangiaceae</taxon>
        <taxon>Nonomuraea</taxon>
    </lineage>
</organism>
<keyword evidence="4" id="KW-1185">Reference proteome</keyword>
<feature type="region of interest" description="Disordered" evidence="2">
    <location>
        <begin position="1"/>
        <end position="22"/>
    </location>
</feature>
<proteinExistence type="inferred from homology"/>
<reference evidence="3 4" key="1">
    <citation type="submission" date="2024-09" db="EMBL/GenBank/DDBJ databases">
        <authorList>
            <person name="Sun Q."/>
            <person name="Mori K."/>
        </authorList>
    </citation>
    <scope>NUCLEOTIDE SEQUENCE [LARGE SCALE GENOMIC DNA]</scope>
    <source>
        <strain evidence="3 4">JCM 3324</strain>
    </source>
</reference>
<dbReference type="InterPro" id="IPR005531">
    <property type="entry name" value="Asp23"/>
</dbReference>
<accession>A0ABV5NSW0</accession>
<evidence type="ECO:0000256" key="2">
    <source>
        <dbReference type="SAM" id="MobiDB-lite"/>
    </source>
</evidence>
<evidence type="ECO:0000256" key="1">
    <source>
        <dbReference type="ARBA" id="ARBA00005721"/>
    </source>
</evidence>
<gene>
    <name evidence="3" type="ORF">ACFFR3_28055</name>
</gene>
<comment type="similarity">
    <text evidence="1">Belongs to the asp23 family.</text>
</comment>
<dbReference type="Pfam" id="PF03780">
    <property type="entry name" value="Asp23"/>
    <property type="match status" value="1"/>
</dbReference>
<protein>
    <submittedName>
        <fullName evidence="3">Asp23/Gls24 family envelope stress response protein</fullName>
    </submittedName>
</protein>
<name>A0ABV5NSW0_9ACTN</name>
<evidence type="ECO:0000313" key="3">
    <source>
        <dbReference type="EMBL" id="MFB9473370.1"/>
    </source>
</evidence>
<sequence>MTVLSTVPAQRPAPPPAPELRGRTEISDRVVTKIACLAAREVPEVRDVQLRTLPWARPSGGEVHKGQTTLRLSVSVAYPAPLHAVAARLREHVTRRVAAQTGLNVTRLDITMTDLGGDLP</sequence>
<dbReference type="EMBL" id="JBHMCF010000034">
    <property type="protein sequence ID" value="MFB9473370.1"/>
    <property type="molecule type" value="Genomic_DNA"/>
</dbReference>